<evidence type="ECO:0000256" key="1">
    <source>
        <dbReference type="SAM" id="Phobius"/>
    </source>
</evidence>
<name>A0ABQ9FYC8_TEGGR</name>
<gene>
    <name evidence="3" type="ORF">KUTeg_002703</name>
</gene>
<dbReference type="PANTHER" id="PTHR32026:SF10">
    <property type="entry name" value="METHYLTRANSFERASE-LIKE PROTEIN 24-RELATED"/>
    <property type="match status" value="1"/>
</dbReference>
<keyword evidence="1" id="KW-0812">Transmembrane</keyword>
<comment type="caution">
    <text evidence="3">The sequence shown here is derived from an EMBL/GenBank/DDBJ whole genome shotgun (WGS) entry which is preliminary data.</text>
</comment>
<dbReference type="Proteomes" id="UP001217089">
    <property type="component" value="Unassembled WGS sequence"/>
</dbReference>
<proteinExistence type="predicted"/>
<dbReference type="InterPro" id="IPR025714">
    <property type="entry name" value="Methyltranfer_dom"/>
</dbReference>
<feature type="domain" description="Methyltransferase" evidence="2">
    <location>
        <begin position="422"/>
        <end position="568"/>
    </location>
</feature>
<sequence>MNKIHLQFAYNIEQCRSVRNAAGAFIGKMGLRKASLPALGLFIMGLGTVYYFTTRKDNTDSQRYVNKLNMLNYEKTHKLNQDLGIRDSLFNDRYINRRFQVNKTQKVTTKDPFRKESIFFERDDNENSINSRKSSPLQSADEENKVAAITTLKTTTVRHQERTNLAKLMTGNLFQIQSENNQRDSVILKNVPSNLYENLNNRNDGNVLQNVDRNVILSQGVNNPSRGNHGNFIKVINRNPSNNVPSYVSDELKNANDNMNTLLQNQNVRQPPNLAGDAFIQTLYPRQPTMATNTLPVQQPGIVGQPGNQMNQHIVGQLNPVNRGVIGIGQTGNQAQDSIANQLANVPQYSVNRLTGLSVGGNNLMPGQQGNLLQQNYNQNVQQNNIGGHSTTGSGLPSREEIARMDFATLSAIYHRYVNTKQETCNRMVRVGNIQDGGWDICDDERYRPKSDCKVLSFGINNDFSFDDDISRRYGCQVHCFDPSMKVGDHRRSSYIYFHATGLSSEDNFYNNWPMKRLSTIRRDLGWSQTPIDILKIDIEMWELPVIPEMVKSGSMKDIKQFVVEIHLDLTEGRVLPPREKYEKAFDCLRYLYDDGFRIVYTHRNPYCLMKQHKGKDKRWGCHEISFVRS</sequence>
<evidence type="ECO:0000313" key="3">
    <source>
        <dbReference type="EMBL" id="KAJ8321116.1"/>
    </source>
</evidence>
<evidence type="ECO:0000259" key="2">
    <source>
        <dbReference type="Pfam" id="PF13383"/>
    </source>
</evidence>
<evidence type="ECO:0000313" key="4">
    <source>
        <dbReference type="Proteomes" id="UP001217089"/>
    </source>
</evidence>
<keyword evidence="1" id="KW-1133">Transmembrane helix</keyword>
<accession>A0ABQ9FYC8</accession>
<dbReference type="EMBL" id="JARBDR010000141">
    <property type="protein sequence ID" value="KAJ8321116.1"/>
    <property type="molecule type" value="Genomic_DNA"/>
</dbReference>
<dbReference type="PANTHER" id="PTHR32026">
    <property type="entry name" value="METHYLTRANSFERASE-LIKE PROTEIN 24"/>
    <property type="match status" value="1"/>
</dbReference>
<reference evidence="3 4" key="1">
    <citation type="submission" date="2022-12" db="EMBL/GenBank/DDBJ databases">
        <title>Chromosome-level genome of Tegillarca granosa.</title>
        <authorList>
            <person name="Kim J."/>
        </authorList>
    </citation>
    <scope>NUCLEOTIDE SEQUENCE [LARGE SCALE GENOMIC DNA]</scope>
    <source>
        <strain evidence="3">Teg-2019</strain>
        <tissue evidence="3">Adductor muscle</tissue>
    </source>
</reference>
<feature type="transmembrane region" description="Helical" evidence="1">
    <location>
        <begin position="34"/>
        <end position="53"/>
    </location>
</feature>
<protein>
    <recommendedName>
        <fullName evidence="2">Methyltransferase domain-containing protein</fullName>
    </recommendedName>
</protein>
<organism evidence="3 4">
    <name type="scientific">Tegillarca granosa</name>
    <name type="common">Malaysian cockle</name>
    <name type="synonym">Anadara granosa</name>
    <dbReference type="NCBI Taxonomy" id="220873"/>
    <lineage>
        <taxon>Eukaryota</taxon>
        <taxon>Metazoa</taxon>
        <taxon>Spiralia</taxon>
        <taxon>Lophotrochozoa</taxon>
        <taxon>Mollusca</taxon>
        <taxon>Bivalvia</taxon>
        <taxon>Autobranchia</taxon>
        <taxon>Pteriomorphia</taxon>
        <taxon>Arcoida</taxon>
        <taxon>Arcoidea</taxon>
        <taxon>Arcidae</taxon>
        <taxon>Tegillarca</taxon>
    </lineage>
</organism>
<dbReference type="InterPro" id="IPR026913">
    <property type="entry name" value="METTL24"/>
</dbReference>
<keyword evidence="1" id="KW-0472">Membrane</keyword>
<keyword evidence="4" id="KW-1185">Reference proteome</keyword>
<dbReference type="Pfam" id="PF13383">
    <property type="entry name" value="Methyltransf_22"/>
    <property type="match status" value="1"/>
</dbReference>